<evidence type="ECO:0000256" key="1">
    <source>
        <dbReference type="ARBA" id="ARBA00004196"/>
    </source>
</evidence>
<keyword evidence="9" id="KW-1185">Reference proteome</keyword>
<dbReference type="InterPro" id="IPR003368">
    <property type="entry name" value="POMP_repeat"/>
</dbReference>
<comment type="caution">
    <text evidence="8">The sequence shown here is derived from an EMBL/GenBank/DDBJ whole genome shotgun (WGS) entry which is preliminary data.</text>
</comment>
<name>A0ABR2K9Q8_9EUKA</name>
<evidence type="ECO:0000256" key="2">
    <source>
        <dbReference type="ARBA" id="ARBA00004442"/>
    </source>
</evidence>
<evidence type="ECO:0000256" key="6">
    <source>
        <dbReference type="ARBA" id="ARBA00023136"/>
    </source>
</evidence>
<dbReference type="EMBL" id="JAPFFF010000006">
    <property type="protein sequence ID" value="KAK8887845.1"/>
    <property type="molecule type" value="Genomic_DNA"/>
</dbReference>
<dbReference type="Pfam" id="PF02415">
    <property type="entry name" value="Chlam_PMP"/>
    <property type="match status" value="1"/>
</dbReference>
<evidence type="ECO:0000256" key="3">
    <source>
        <dbReference type="ARBA" id="ARBA00004613"/>
    </source>
</evidence>
<reference evidence="8 9" key="1">
    <citation type="submission" date="2024-04" db="EMBL/GenBank/DDBJ databases">
        <title>Tritrichomonas musculus Genome.</title>
        <authorList>
            <person name="Alves-Ferreira E."/>
            <person name="Grigg M."/>
            <person name="Lorenzi H."/>
            <person name="Galac M."/>
        </authorList>
    </citation>
    <scope>NUCLEOTIDE SEQUENCE [LARGE SCALE GENOMIC DNA]</scope>
    <source>
        <strain evidence="8 9">EAF2021</strain>
    </source>
</reference>
<dbReference type="Proteomes" id="UP001470230">
    <property type="component" value="Unassembled WGS sequence"/>
</dbReference>
<gene>
    <name evidence="8" type="ORF">M9Y10_038902</name>
</gene>
<evidence type="ECO:0000313" key="8">
    <source>
        <dbReference type="EMBL" id="KAK8887845.1"/>
    </source>
</evidence>
<comment type="subcellular location">
    <subcellularLocation>
        <location evidence="1">Cell envelope</location>
    </subcellularLocation>
    <subcellularLocation>
        <location evidence="2">Cell outer membrane</location>
    </subcellularLocation>
    <subcellularLocation>
        <location evidence="3">Secreted</location>
    </subcellularLocation>
</comment>
<evidence type="ECO:0000313" key="9">
    <source>
        <dbReference type="Proteomes" id="UP001470230"/>
    </source>
</evidence>
<evidence type="ECO:0000256" key="7">
    <source>
        <dbReference type="ARBA" id="ARBA00023237"/>
    </source>
</evidence>
<keyword evidence="6" id="KW-0472">Membrane</keyword>
<keyword evidence="5" id="KW-0732">Signal</keyword>
<organism evidence="8 9">
    <name type="scientific">Tritrichomonas musculus</name>
    <dbReference type="NCBI Taxonomy" id="1915356"/>
    <lineage>
        <taxon>Eukaryota</taxon>
        <taxon>Metamonada</taxon>
        <taxon>Parabasalia</taxon>
        <taxon>Tritrichomonadida</taxon>
        <taxon>Tritrichomonadidae</taxon>
        <taxon>Tritrichomonas</taxon>
    </lineage>
</organism>
<evidence type="ECO:0000256" key="5">
    <source>
        <dbReference type="ARBA" id="ARBA00022729"/>
    </source>
</evidence>
<dbReference type="InterPro" id="IPR011050">
    <property type="entry name" value="Pectin_lyase_fold/virulence"/>
</dbReference>
<evidence type="ECO:0000256" key="4">
    <source>
        <dbReference type="ARBA" id="ARBA00022525"/>
    </source>
</evidence>
<keyword evidence="4" id="KW-0964">Secreted</keyword>
<protein>
    <recommendedName>
        <fullName evidence="10">Right handed beta helix domain-containing protein</fullName>
    </recommendedName>
</protein>
<proteinExistence type="predicted"/>
<sequence>MGGAYFTNSKVDIANCTFNNNTGFGGAIYAEDSINNIFGSCFINNTLINYGHTFDIDCYTEGGACYFSNSNTTVTDCNFINNSAII</sequence>
<accession>A0ABR2K9Q8</accession>
<dbReference type="NCBIfam" id="TIGR01376">
    <property type="entry name" value="POMP_repeat"/>
    <property type="match status" value="1"/>
</dbReference>
<keyword evidence="7" id="KW-0998">Cell outer membrane</keyword>
<evidence type="ECO:0008006" key="10">
    <source>
        <dbReference type="Google" id="ProtNLM"/>
    </source>
</evidence>
<dbReference type="SUPFAM" id="SSF51126">
    <property type="entry name" value="Pectin lyase-like"/>
    <property type="match status" value="1"/>
</dbReference>